<dbReference type="Gene3D" id="1.10.10.10">
    <property type="entry name" value="Winged helix-like DNA-binding domain superfamily/Winged helix DNA-binding domain"/>
    <property type="match status" value="1"/>
</dbReference>
<accession>A0ABP7TMM8</accession>
<dbReference type="EMBL" id="BAABAL010000019">
    <property type="protein sequence ID" value="GAA4028555.1"/>
    <property type="molecule type" value="Genomic_DNA"/>
</dbReference>
<evidence type="ECO:0000259" key="1">
    <source>
        <dbReference type="PROSITE" id="PS50995"/>
    </source>
</evidence>
<protein>
    <recommendedName>
        <fullName evidence="1">HTH marR-type domain-containing protein</fullName>
    </recommendedName>
</protein>
<dbReference type="InterPro" id="IPR000835">
    <property type="entry name" value="HTH_MarR-typ"/>
</dbReference>
<dbReference type="PROSITE" id="PS50995">
    <property type="entry name" value="HTH_MARR_2"/>
    <property type="match status" value="1"/>
</dbReference>
<proteinExistence type="predicted"/>
<sequence length="192" mass="21436">MRKDCARKLSGVKRMLGHVSGADQSWPKIDVPGNHPEVLSAWLHAQQAVEAVQAAMTARMEAAGDCTLLEHQALFRLANAPERRMSMLRLADALATSPSGATRLVERLVRRGWAAREQPPGNRRQTDAVLTDAGLLALTERTRPAYHRALTDCFGGMLTERDLGDLRRIGRKLLEGHERFDERRFADVSFEL</sequence>
<evidence type="ECO:0000313" key="3">
    <source>
        <dbReference type="Proteomes" id="UP001501747"/>
    </source>
</evidence>
<dbReference type="Proteomes" id="UP001501747">
    <property type="component" value="Unassembled WGS sequence"/>
</dbReference>
<dbReference type="PANTHER" id="PTHR33164">
    <property type="entry name" value="TRANSCRIPTIONAL REGULATOR, MARR FAMILY"/>
    <property type="match status" value="1"/>
</dbReference>
<dbReference type="InterPro" id="IPR036390">
    <property type="entry name" value="WH_DNA-bd_sf"/>
</dbReference>
<reference evidence="3" key="1">
    <citation type="journal article" date="2019" name="Int. J. Syst. Evol. Microbiol.">
        <title>The Global Catalogue of Microorganisms (GCM) 10K type strain sequencing project: providing services to taxonomists for standard genome sequencing and annotation.</title>
        <authorList>
            <consortium name="The Broad Institute Genomics Platform"/>
            <consortium name="The Broad Institute Genome Sequencing Center for Infectious Disease"/>
            <person name="Wu L."/>
            <person name="Ma J."/>
        </authorList>
    </citation>
    <scope>NUCLEOTIDE SEQUENCE [LARGE SCALE GENOMIC DNA]</scope>
    <source>
        <strain evidence="3">JCM 17342</strain>
    </source>
</reference>
<dbReference type="SUPFAM" id="SSF46785">
    <property type="entry name" value="Winged helix' DNA-binding domain"/>
    <property type="match status" value="1"/>
</dbReference>
<dbReference type="InterPro" id="IPR039422">
    <property type="entry name" value="MarR/SlyA-like"/>
</dbReference>
<keyword evidence="3" id="KW-1185">Reference proteome</keyword>
<dbReference type="Pfam" id="PF12802">
    <property type="entry name" value="MarR_2"/>
    <property type="match status" value="1"/>
</dbReference>
<gene>
    <name evidence="2" type="ORF">GCM10022247_61910</name>
</gene>
<name>A0ABP7TMM8_9PSEU</name>
<dbReference type="InterPro" id="IPR036388">
    <property type="entry name" value="WH-like_DNA-bd_sf"/>
</dbReference>
<dbReference type="SMART" id="SM00347">
    <property type="entry name" value="HTH_MARR"/>
    <property type="match status" value="1"/>
</dbReference>
<feature type="domain" description="HTH marR-type" evidence="1">
    <location>
        <begin position="35"/>
        <end position="175"/>
    </location>
</feature>
<evidence type="ECO:0000313" key="2">
    <source>
        <dbReference type="EMBL" id="GAA4028555.1"/>
    </source>
</evidence>
<organism evidence="2 3">
    <name type="scientific">Allokutzneria multivorans</name>
    <dbReference type="NCBI Taxonomy" id="1142134"/>
    <lineage>
        <taxon>Bacteria</taxon>
        <taxon>Bacillati</taxon>
        <taxon>Actinomycetota</taxon>
        <taxon>Actinomycetes</taxon>
        <taxon>Pseudonocardiales</taxon>
        <taxon>Pseudonocardiaceae</taxon>
        <taxon>Allokutzneria</taxon>
    </lineage>
</organism>
<dbReference type="PANTHER" id="PTHR33164:SF57">
    <property type="entry name" value="MARR-FAMILY TRANSCRIPTIONAL REGULATOR"/>
    <property type="match status" value="1"/>
</dbReference>
<comment type="caution">
    <text evidence="2">The sequence shown here is derived from an EMBL/GenBank/DDBJ whole genome shotgun (WGS) entry which is preliminary data.</text>
</comment>